<sequence length="147" mass="16478">MKEKQGDNTHPVMLKALDTVKKSVTLYLNDLGNESNLIHLMTGYSSQFASVFIDPLAKNIIEVYSSSNNISSCVVDDEFVPEKLELEIYSIHLRNISSMDSYSISSSGTLEFYSDGRDALSIRIDHGLSAKEILEIGKVLSKIKREW</sequence>
<gene>
    <name evidence="1" type="ORF">PspYZU05_49</name>
</gene>
<accession>A0A2U7NF07</accession>
<dbReference type="Proteomes" id="UP000247773">
    <property type="component" value="Genome"/>
</dbReference>
<organism evidence="1 2">
    <name type="scientific">Pseudomonas phage PspYZU05</name>
    <dbReference type="NCBI Taxonomy" id="1983556"/>
    <lineage>
        <taxon>Viruses</taxon>
        <taxon>Duplodnaviria</taxon>
        <taxon>Heunggongvirae</taxon>
        <taxon>Uroviricota</taxon>
        <taxon>Caudoviricetes</taxon>
        <taxon>Pantevenvirales</taxon>
        <taxon>Straboviridae</taxon>
        <taxon>Jiangsuvirus</taxon>
        <taxon>Jiangsuvirus pspyzu05</taxon>
    </lineage>
</organism>
<keyword evidence="2" id="KW-1185">Reference proteome</keyword>
<evidence type="ECO:0000313" key="1">
    <source>
        <dbReference type="EMBL" id="ASD52001.1"/>
    </source>
</evidence>
<dbReference type="EMBL" id="KY971610">
    <property type="protein sequence ID" value="ASD52001.1"/>
    <property type="molecule type" value="Genomic_DNA"/>
</dbReference>
<evidence type="ECO:0000313" key="2">
    <source>
        <dbReference type="Proteomes" id="UP000247773"/>
    </source>
</evidence>
<name>A0A2U7NF07_9CAUD</name>
<reference evidence="1 2" key="1">
    <citation type="submission" date="2017-04" db="EMBL/GenBank/DDBJ databases">
        <title>Isolation of lytic bacteriophages infecting Pseudomonas strains for biocontrol of fish and shrimp spoilage during chilled storage.</title>
        <authorList>
            <person name="Yang Z."/>
            <person name="Tao X."/>
            <person name="Gao L."/>
            <person name="Rao S."/>
        </authorList>
    </citation>
    <scope>NUCLEOTIDE SEQUENCE [LARGE SCALE GENOMIC DNA]</scope>
</reference>
<proteinExistence type="predicted"/>
<protein>
    <submittedName>
        <fullName evidence="1">Uncharacterized protein</fullName>
    </submittedName>
</protein>